<gene>
    <name evidence="1" type="ORF">GCM10010406_08440</name>
</gene>
<keyword evidence="2" id="KW-1185">Reference proteome</keyword>
<accession>A0ABP5Y3Z8</accession>
<reference evidence="2" key="1">
    <citation type="journal article" date="2019" name="Int. J. Syst. Evol. Microbiol.">
        <title>The Global Catalogue of Microorganisms (GCM) 10K type strain sequencing project: providing services to taxonomists for standard genome sequencing and annotation.</title>
        <authorList>
            <consortium name="The Broad Institute Genomics Platform"/>
            <consortium name="The Broad Institute Genome Sequencing Center for Infectious Disease"/>
            <person name="Wu L."/>
            <person name="Ma J."/>
        </authorList>
    </citation>
    <scope>NUCLEOTIDE SEQUENCE [LARGE SCALE GENOMIC DNA]</scope>
    <source>
        <strain evidence="2">JCM 6307</strain>
    </source>
</reference>
<comment type="caution">
    <text evidence="1">The sequence shown here is derived from an EMBL/GenBank/DDBJ whole genome shotgun (WGS) entry which is preliminary data.</text>
</comment>
<protein>
    <submittedName>
        <fullName evidence="1">Uncharacterized protein</fullName>
    </submittedName>
</protein>
<evidence type="ECO:0000313" key="1">
    <source>
        <dbReference type="EMBL" id="GAA2474673.1"/>
    </source>
</evidence>
<dbReference type="Proteomes" id="UP001501358">
    <property type="component" value="Unassembled WGS sequence"/>
</dbReference>
<evidence type="ECO:0000313" key="2">
    <source>
        <dbReference type="Proteomes" id="UP001501358"/>
    </source>
</evidence>
<sequence length="74" mass="8445">MQTCVRRNADDTMTIRLCLDASVPTWREPCGQSSMSNWQSTQPMRPFGDFTKQQCLMGKDDYCLYLDGFTAPTP</sequence>
<dbReference type="EMBL" id="BAAATA010000003">
    <property type="protein sequence ID" value="GAA2474673.1"/>
    <property type="molecule type" value="Genomic_DNA"/>
</dbReference>
<name>A0ABP5Y3Z8_9ACTN</name>
<organism evidence="1 2">
    <name type="scientific">Streptomyces thermolineatus</name>
    <dbReference type="NCBI Taxonomy" id="44033"/>
    <lineage>
        <taxon>Bacteria</taxon>
        <taxon>Bacillati</taxon>
        <taxon>Actinomycetota</taxon>
        <taxon>Actinomycetes</taxon>
        <taxon>Kitasatosporales</taxon>
        <taxon>Streptomycetaceae</taxon>
        <taxon>Streptomyces</taxon>
    </lineage>
</organism>
<proteinExistence type="predicted"/>